<dbReference type="SUPFAM" id="SSF103473">
    <property type="entry name" value="MFS general substrate transporter"/>
    <property type="match status" value="1"/>
</dbReference>
<protein>
    <recommendedName>
        <fullName evidence="4">MFS transporter</fullName>
    </recommendedName>
</protein>
<proteinExistence type="predicted"/>
<dbReference type="OrthoDB" id="9607at2"/>
<evidence type="ECO:0008006" key="4">
    <source>
        <dbReference type="Google" id="ProtNLM"/>
    </source>
</evidence>
<feature type="transmembrane region" description="Helical" evidence="1">
    <location>
        <begin position="279"/>
        <end position="298"/>
    </location>
</feature>
<feature type="transmembrane region" description="Helical" evidence="1">
    <location>
        <begin position="71"/>
        <end position="91"/>
    </location>
</feature>
<feature type="transmembrane region" description="Helical" evidence="1">
    <location>
        <begin position="127"/>
        <end position="145"/>
    </location>
</feature>
<gene>
    <name evidence="2" type="ORF">C4B24_03295</name>
</gene>
<evidence type="ECO:0000313" key="3">
    <source>
        <dbReference type="Proteomes" id="UP000294192"/>
    </source>
</evidence>
<evidence type="ECO:0000256" key="1">
    <source>
        <dbReference type="SAM" id="Phobius"/>
    </source>
</evidence>
<dbReference type="EMBL" id="PSZO01000015">
    <property type="protein sequence ID" value="TCG11023.1"/>
    <property type="molecule type" value="Genomic_DNA"/>
</dbReference>
<feature type="transmembrane region" description="Helical" evidence="1">
    <location>
        <begin position="31"/>
        <end position="51"/>
    </location>
</feature>
<feature type="transmembrane region" description="Helical" evidence="1">
    <location>
        <begin position="165"/>
        <end position="184"/>
    </location>
</feature>
<evidence type="ECO:0000313" key="2">
    <source>
        <dbReference type="EMBL" id="TCG11023.1"/>
    </source>
</evidence>
<feature type="transmembrane region" description="Helical" evidence="1">
    <location>
        <begin position="196"/>
        <end position="214"/>
    </location>
</feature>
<feature type="transmembrane region" description="Helical" evidence="1">
    <location>
        <begin position="103"/>
        <end position="121"/>
    </location>
</feature>
<organism evidence="2 3">
    <name type="scientific">Mycoplasma marinum</name>
    <dbReference type="NCBI Taxonomy" id="1937190"/>
    <lineage>
        <taxon>Bacteria</taxon>
        <taxon>Bacillati</taxon>
        <taxon>Mycoplasmatota</taxon>
        <taxon>Mollicutes</taxon>
        <taxon>Mycoplasmataceae</taxon>
        <taxon>Mycoplasma</taxon>
    </lineage>
</organism>
<feature type="transmembrane region" description="Helical" evidence="1">
    <location>
        <begin position="401"/>
        <end position="422"/>
    </location>
</feature>
<dbReference type="Gene3D" id="1.20.1250.20">
    <property type="entry name" value="MFS general substrate transporter like domains"/>
    <property type="match status" value="1"/>
</dbReference>
<feature type="transmembrane region" description="Helical" evidence="1">
    <location>
        <begin position="333"/>
        <end position="354"/>
    </location>
</feature>
<sequence length="442" mass="49501">MNTLIISSATFGLIILIITFLLIKTKDIAKYNIFIYVSLFIFWFVMQIFKTNLSNIKNTSEINRILVDKPWVWPIIISLYQMTQVIVRIPIGVICSKFKSRKLGIQLVAVVFIVTATTTIISNFAFWSVIATVIAAGFVGATFGLNSQYWSENWNISKVFKSSVIMYTIPLATAALGNIFKYSLTNGVIDMGSLRWIILASLIFGSFYLILYTLTKERKETIGLDLGAPAEIAKTSKGYSMIWKLSFSACSMAFLNNLLINENVIQQMGISGTSESNLFSLVSIVTLLVAIFTGVYLVKNFDIVLIKYLSFVTVVIGIVIDLFLVILKVNLPLVWALTSLLIVFGSITFQITLFGVTLHLDHKHPALVLGIFLTTRSFSYGAGQLLSDEIIINSPMSTNNVLLSILCISIFITIIATLFFIVNHKKMDRLYKTLQEYEFGFK</sequence>
<dbReference type="Proteomes" id="UP000294192">
    <property type="component" value="Unassembled WGS sequence"/>
</dbReference>
<keyword evidence="1" id="KW-0812">Transmembrane</keyword>
<keyword evidence="1" id="KW-0472">Membrane</keyword>
<keyword evidence="1" id="KW-1133">Transmembrane helix</keyword>
<keyword evidence="3" id="KW-1185">Reference proteome</keyword>
<dbReference type="AlphaFoldDB" id="A0A4R0XK58"/>
<feature type="transmembrane region" description="Helical" evidence="1">
    <location>
        <begin position="305"/>
        <end position="327"/>
    </location>
</feature>
<accession>A0A4R0XK58</accession>
<dbReference type="RefSeq" id="WP_131599321.1">
    <property type="nucleotide sequence ID" value="NZ_CBDBYK010000007.1"/>
</dbReference>
<dbReference type="InterPro" id="IPR036259">
    <property type="entry name" value="MFS_trans_sf"/>
</dbReference>
<comment type="caution">
    <text evidence="2">The sequence shown here is derived from an EMBL/GenBank/DDBJ whole genome shotgun (WGS) entry which is preliminary data.</text>
</comment>
<reference evidence="2 3" key="1">
    <citation type="submission" date="2018-02" db="EMBL/GenBank/DDBJ databases">
        <title>Mycoplasma marinum and Mycoplasma todarodis sp. nov., moderately halophilic and psychrotolerant mycoplasmas isolated from cephalopods.</title>
        <authorList>
            <person name="Viver T."/>
        </authorList>
    </citation>
    <scope>NUCLEOTIDE SEQUENCE [LARGE SCALE GENOMIC DNA]</scope>
    <source>
        <strain evidence="2 3">PE</strain>
    </source>
</reference>
<feature type="transmembrane region" description="Helical" evidence="1">
    <location>
        <begin position="6"/>
        <end position="24"/>
    </location>
</feature>
<name>A0A4R0XK58_9MOLU</name>